<evidence type="ECO:0000313" key="1">
    <source>
        <dbReference type="EMBL" id="WDF83756.1"/>
    </source>
</evidence>
<accession>A0ABY7WVC3</accession>
<name>A0ABY7WVC3_9LACO</name>
<evidence type="ECO:0000313" key="2">
    <source>
        <dbReference type="Proteomes" id="UP001220377"/>
    </source>
</evidence>
<dbReference type="EMBL" id="CP117884">
    <property type="protein sequence ID" value="WDF83756.1"/>
    <property type="molecule type" value="Genomic_DNA"/>
</dbReference>
<dbReference type="RefSeq" id="WP_274262140.1">
    <property type="nucleotide sequence ID" value="NZ_CP117884.1"/>
</dbReference>
<sequence length="113" mass="13783">MIRESRTLLANLDKHFLRKYRWRYHILVVDNHFYHCYSFFLQAFKYPEKLRYSYDLVEFEHNKAKYGQVLKDLKDHYNLTIEFRDTNHLVHPGTDIVFDASHGHAFGTSYHSR</sequence>
<protein>
    <submittedName>
        <fullName evidence="1">Uncharacterized protein</fullName>
    </submittedName>
</protein>
<organism evidence="1 2">
    <name type="scientific">Lacticaseibacillus pabuli</name>
    <dbReference type="NCBI Taxonomy" id="3025672"/>
    <lineage>
        <taxon>Bacteria</taxon>
        <taxon>Bacillati</taxon>
        <taxon>Bacillota</taxon>
        <taxon>Bacilli</taxon>
        <taxon>Lactobacillales</taxon>
        <taxon>Lactobacillaceae</taxon>
        <taxon>Lacticaseibacillus</taxon>
    </lineage>
</organism>
<proteinExistence type="predicted"/>
<gene>
    <name evidence="1" type="ORF">PQ472_05830</name>
</gene>
<dbReference type="Proteomes" id="UP001220377">
    <property type="component" value="Chromosome"/>
</dbReference>
<keyword evidence="2" id="KW-1185">Reference proteome</keyword>
<reference evidence="1 2" key="1">
    <citation type="submission" date="2023-02" db="EMBL/GenBank/DDBJ databases">
        <title>Genome sequence of Lacticaseibacillus sp. KACC 23028.</title>
        <authorList>
            <person name="Kim S."/>
            <person name="Heo J."/>
            <person name="Kwon S.-W."/>
        </authorList>
    </citation>
    <scope>NUCLEOTIDE SEQUENCE [LARGE SCALE GENOMIC DNA]</scope>
    <source>
        <strain evidence="1 2">KACC 23028</strain>
    </source>
</reference>